<dbReference type="OrthoDB" id="9924281at2"/>
<feature type="compositionally biased region" description="Basic and acidic residues" evidence="2">
    <location>
        <begin position="156"/>
        <end position="166"/>
    </location>
</feature>
<dbReference type="RefSeq" id="WP_076489304.1">
    <property type="nucleotide sequence ID" value="NZ_FTMS01000013.1"/>
</dbReference>
<keyword evidence="4" id="KW-0131">Cell cycle</keyword>
<keyword evidence="1" id="KW-0175">Coiled coil</keyword>
<keyword evidence="3" id="KW-0472">Membrane</keyword>
<proteinExistence type="predicted"/>
<name>A0A1N6V276_9SPIO</name>
<keyword evidence="3" id="KW-1133">Transmembrane helix</keyword>
<sequence length="181" mass="20527">MKSSWFVLALSLGLGAYLLLELVFGQSGLIAYRAMEEARRQTNLEMKELQEQTSALERYVRLLTTDAETIRLEARDIGYVGDDEFVLRVEGRDARLRHRYQPGLRPSPLPRIRDNRPLFRSVGFTVFLLIALADLVRLPGGIKKSSRRAGAGKSSAGERERDRSPAGEDQGSWDVRERHSR</sequence>
<keyword evidence="3" id="KW-0812">Transmembrane</keyword>
<reference evidence="4 5" key="1">
    <citation type="submission" date="2017-01" db="EMBL/GenBank/DDBJ databases">
        <authorList>
            <person name="Mah S.A."/>
            <person name="Swanson W.J."/>
            <person name="Moy G.W."/>
            <person name="Vacquier V.D."/>
        </authorList>
    </citation>
    <scope>NUCLEOTIDE SEQUENCE [LARGE SCALE GENOMIC DNA]</scope>
    <source>
        <strain evidence="4 5">ASpG1</strain>
    </source>
</reference>
<organism evidence="4 5">
    <name type="scientific">Alkalispirochaeta americana</name>
    <dbReference type="NCBI Taxonomy" id="159291"/>
    <lineage>
        <taxon>Bacteria</taxon>
        <taxon>Pseudomonadati</taxon>
        <taxon>Spirochaetota</taxon>
        <taxon>Spirochaetia</taxon>
        <taxon>Spirochaetales</taxon>
        <taxon>Spirochaetaceae</taxon>
        <taxon>Alkalispirochaeta</taxon>
    </lineage>
</organism>
<evidence type="ECO:0000256" key="3">
    <source>
        <dbReference type="SAM" id="Phobius"/>
    </source>
</evidence>
<gene>
    <name evidence="4" type="ORF">SAMN05920897_113101</name>
</gene>
<dbReference type="InterPro" id="IPR007060">
    <property type="entry name" value="FtsL/DivIC"/>
</dbReference>
<evidence type="ECO:0000313" key="4">
    <source>
        <dbReference type="EMBL" id="SIQ71957.1"/>
    </source>
</evidence>
<dbReference type="Proteomes" id="UP000186400">
    <property type="component" value="Unassembled WGS sequence"/>
</dbReference>
<evidence type="ECO:0000256" key="2">
    <source>
        <dbReference type="SAM" id="MobiDB-lite"/>
    </source>
</evidence>
<keyword evidence="4" id="KW-0132">Cell division</keyword>
<feature type="region of interest" description="Disordered" evidence="2">
    <location>
        <begin position="143"/>
        <end position="181"/>
    </location>
</feature>
<dbReference type="GO" id="GO:0051301">
    <property type="term" value="P:cell division"/>
    <property type="evidence" value="ECO:0007669"/>
    <property type="project" value="UniProtKB-KW"/>
</dbReference>
<evidence type="ECO:0000313" key="5">
    <source>
        <dbReference type="Proteomes" id="UP000186400"/>
    </source>
</evidence>
<feature type="transmembrane region" description="Helical" evidence="3">
    <location>
        <begin position="118"/>
        <end position="138"/>
    </location>
</feature>
<evidence type="ECO:0000256" key="1">
    <source>
        <dbReference type="SAM" id="Coils"/>
    </source>
</evidence>
<protein>
    <submittedName>
        <fullName evidence="4">Cell division protein FtsB</fullName>
    </submittedName>
</protein>
<dbReference type="Pfam" id="PF04977">
    <property type="entry name" value="DivIC"/>
    <property type="match status" value="1"/>
</dbReference>
<keyword evidence="5" id="KW-1185">Reference proteome</keyword>
<dbReference type="EMBL" id="FTMS01000013">
    <property type="protein sequence ID" value="SIQ71957.1"/>
    <property type="molecule type" value="Genomic_DNA"/>
</dbReference>
<feature type="coiled-coil region" evidence="1">
    <location>
        <begin position="32"/>
        <end position="59"/>
    </location>
</feature>
<accession>A0A1N6V276</accession>
<dbReference type="AlphaFoldDB" id="A0A1N6V276"/>